<dbReference type="InterPro" id="IPR007371">
    <property type="entry name" value="TPK_catalytic"/>
</dbReference>
<dbReference type="GO" id="GO:0005524">
    <property type="term" value="F:ATP binding"/>
    <property type="evidence" value="ECO:0007669"/>
    <property type="project" value="UniProtKB-KW"/>
</dbReference>
<dbReference type="Pfam" id="PF04263">
    <property type="entry name" value="TPK_catalytic"/>
    <property type="match status" value="1"/>
</dbReference>
<dbReference type="PANTHER" id="PTHR41299:SF1">
    <property type="entry name" value="THIAMINE PYROPHOSPHOKINASE"/>
    <property type="match status" value="1"/>
</dbReference>
<keyword evidence="8" id="KW-1185">Reference proteome</keyword>
<evidence type="ECO:0000259" key="6">
    <source>
        <dbReference type="SMART" id="SM00983"/>
    </source>
</evidence>
<dbReference type="SMART" id="SM00983">
    <property type="entry name" value="TPK_B1_binding"/>
    <property type="match status" value="1"/>
</dbReference>
<evidence type="ECO:0000256" key="3">
    <source>
        <dbReference type="ARBA" id="ARBA00022777"/>
    </source>
</evidence>
<dbReference type="InterPro" id="IPR053149">
    <property type="entry name" value="TPK"/>
</dbReference>
<evidence type="ECO:0000256" key="5">
    <source>
        <dbReference type="NCBIfam" id="TIGR01378"/>
    </source>
</evidence>
<dbReference type="EC" id="2.7.6.2" evidence="5"/>
<name>A0A4Q2KDB0_9FIRM</name>
<dbReference type="GO" id="GO:0016301">
    <property type="term" value="F:kinase activity"/>
    <property type="evidence" value="ECO:0007669"/>
    <property type="project" value="UniProtKB-KW"/>
</dbReference>
<keyword evidence="2" id="KW-0547">Nucleotide-binding</keyword>
<evidence type="ECO:0000313" key="7">
    <source>
        <dbReference type="EMBL" id="RXZ61987.1"/>
    </source>
</evidence>
<evidence type="ECO:0000313" key="8">
    <source>
        <dbReference type="Proteomes" id="UP000291269"/>
    </source>
</evidence>
<accession>A0A4Q2KDB0</accession>
<comment type="caution">
    <text evidence="7">The sequence shown here is derived from an EMBL/GenBank/DDBJ whole genome shotgun (WGS) entry which is preliminary data.</text>
</comment>
<dbReference type="CDD" id="cd07995">
    <property type="entry name" value="TPK"/>
    <property type="match status" value="1"/>
</dbReference>
<dbReference type="InterPro" id="IPR007373">
    <property type="entry name" value="Thiamin_PyroPKinase_B1-bd"/>
</dbReference>
<dbReference type="GO" id="GO:0004788">
    <property type="term" value="F:thiamine diphosphokinase activity"/>
    <property type="evidence" value="ECO:0007669"/>
    <property type="project" value="UniProtKB-UniRule"/>
</dbReference>
<evidence type="ECO:0000256" key="1">
    <source>
        <dbReference type="ARBA" id="ARBA00022679"/>
    </source>
</evidence>
<dbReference type="SUPFAM" id="SSF63999">
    <property type="entry name" value="Thiamin pyrophosphokinase, catalytic domain"/>
    <property type="match status" value="1"/>
</dbReference>
<sequence length="203" mass="22095">MKGILLLNGEPPEEKIRVEKDDFVACCDGAYRWAMEKAGRVDLLTGDFDSLGYVPENGVRYPEEKNFTDGELALEKLLEAGLKEISIYGGGGGREDHLWGNIQLLYAARLRGAHAVMYTKTSEISCESGRFPIRGCKGRTFSLAPVGYEAHIMESSGVKYPLTDLTLLAGSCRGVSNVALSDEAEIFCDGGALFVFKIVSGKE</sequence>
<gene>
    <name evidence="7" type="ORF">ESZ91_06245</name>
</gene>
<dbReference type="GO" id="GO:0030975">
    <property type="term" value="F:thiamine binding"/>
    <property type="evidence" value="ECO:0007669"/>
    <property type="project" value="InterPro"/>
</dbReference>
<dbReference type="EMBL" id="SDOZ01000002">
    <property type="protein sequence ID" value="RXZ61987.1"/>
    <property type="molecule type" value="Genomic_DNA"/>
</dbReference>
<dbReference type="Pfam" id="PF04265">
    <property type="entry name" value="TPK_B1_binding"/>
    <property type="match status" value="1"/>
</dbReference>
<dbReference type="OrthoDB" id="9804377at2"/>
<keyword evidence="4" id="KW-0067">ATP-binding</keyword>
<dbReference type="InterPro" id="IPR036759">
    <property type="entry name" value="TPK_catalytic_sf"/>
</dbReference>
<reference evidence="7 8" key="1">
    <citation type="journal article" date="2019" name="Gut">
        <title>Antibiotics-induced monodominance of a novel gut bacterial order.</title>
        <authorList>
            <person name="Hildebrand F."/>
            <person name="Moitinho-Silva L."/>
            <person name="Blasche S."/>
            <person name="Jahn M.T."/>
            <person name="Gossmann T.I."/>
            <person name="Heuerta-Cepas J."/>
            <person name="Hercog R."/>
            <person name="Luetge M."/>
            <person name="Bahram M."/>
            <person name="Pryszlak A."/>
            <person name="Alves R.J."/>
            <person name="Waszak S.M."/>
            <person name="Zhu A."/>
            <person name="Ye L."/>
            <person name="Costea P.I."/>
            <person name="Aalvink S."/>
            <person name="Belzer C."/>
            <person name="Forslund S.K."/>
            <person name="Sunagawa S."/>
            <person name="Hentschel U."/>
            <person name="Merten C."/>
            <person name="Patil K.R."/>
            <person name="Benes V."/>
            <person name="Bork P."/>
        </authorList>
    </citation>
    <scope>NUCLEOTIDE SEQUENCE [LARGE SCALE GENOMIC DNA]</scope>
    <source>
        <strain evidence="7 8">HDS1380</strain>
    </source>
</reference>
<dbReference type="PANTHER" id="PTHR41299">
    <property type="entry name" value="THIAMINE PYROPHOSPHOKINASE"/>
    <property type="match status" value="1"/>
</dbReference>
<keyword evidence="3 7" id="KW-0418">Kinase</keyword>
<dbReference type="GO" id="GO:0006772">
    <property type="term" value="P:thiamine metabolic process"/>
    <property type="evidence" value="ECO:0007669"/>
    <property type="project" value="UniProtKB-UniRule"/>
</dbReference>
<organism evidence="7 8">
    <name type="scientific">Candidatus Borkfalkia ceftriaxoniphila</name>
    <dbReference type="NCBI Taxonomy" id="2508949"/>
    <lineage>
        <taxon>Bacteria</taxon>
        <taxon>Bacillati</taxon>
        <taxon>Bacillota</taxon>
        <taxon>Clostridia</taxon>
        <taxon>Christensenellales</taxon>
        <taxon>Christensenellaceae</taxon>
        <taxon>Candidatus Borkfalkia</taxon>
    </lineage>
</organism>
<dbReference type="GO" id="GO:0009229">
    <property type="term" value="P:thiamine diphosphate biosynthetic process"/>
    <property type="evidence" value="ECO:0007669"/>
    <property type="project" value="InterPro"/>
</dbReference>
<dbReference type="RefSeq" id="WP_129225213.1">
    <property type="nucleotide sequence ID" value="NZ_SDOZ01000002.1"/>
</dbReference>
<dbReference type="InterPro" id="IPR006282">
    <property type="entry name" value="Thi_PPkinase"/>
</dbReference>
<evidence type="ECO:0000256" key="2">
    <source>
        <dbReference type="ARBA" id="ARBA00022741"/>
    </source>
</evidence>
<dbReference type="Proteomes" id="UP000291269">
    <property type="component" value="Unassembled WGS sequence"/>
</dbReference>
<dbReference type="AlphaFoldDB" id="A0A4Q2KDB0"/>
<dbReference type="NCBIfam" id="TIGR01378">
    <property type="entry name" value="thi_PPkinase"/>
    <property type="match status" value="1"/>
</dbReference>
<dbReference type="Gene3D" id="3.40.50.10240">
    <property type="entry name" value="Thiamin pyrophosphokinase, catalytic domain"/>
    <property type="match status" value="1"/>
</dbReference>
<evidence type="ECO:0000256" key="4">
    <source>
        <dbReference type="ARBA" id="ARBA00022840"/>
    </source>
</evidence>
<dbReference type="SUPFAM" id="SSF63862">
    <property type="entry name" value="Thiamin pyrophosphokinase, substrate-binding domain"/>
    <property type="match status" value="1"/>
</dbReference>
<feature type="domain" description="Thiamin pyrophosphokinase thiamin-binding" evidence="6">
    <location>
        <begin position="112"/>
        <end position="193"/>
    </location>
</feature>
<proteinExistence type="predicted"/>
<protein>
    <recommendedName>
        <fullName evidence="5">Thiamine diphosphokinase</fullName>
        <ecNumber evidence="5">2.7.6.2</ecNumber>
    </recommendedName>
</protein>
<dbReference type="InterPro" id="IPR036371">
    <property type="entry name" value="TPK_B1-bd_sf"/>
</dbReference>
<keyword evidence="1 7" id="KW-0808">Transferase</keyword>